<accession>A0ABT0Y2M3</accession>
<name>A0ABT0Y2M3_9ACTN</name>
<sequence>MDLQDVVDRVVARTPGVRWSIAVPGRAAPGDTAVVLHAMREMGTALS</sequence>
<organism evidence="1 2">
    <name type="scientific">Paractinoplanes hotanensis</name>
    <dbReference type="NCBI Taxonomy" id="2906497"/>
    <lineage>
        <taxon>Bacteria</taxon>
        <taxon>Bacillati</taxon>
        <taxon>Actinomycetota</taxon>
        <taxon>Actinomycetes</taxon>
        <taxon>Micromonosporales</taxon>
        <taxon>Micromonosporaceae</taxon>
        <taxon>Paractinoplanes</taxon>
    </lineage>
</organism>
<reference evidence="1 2" key="1">
    <citation type="submission" date="2022-06" db="EMBL/GenBank/DDBJ databases">
        <title>Actinoplanes abujensis sp. nov., isolated from Nigerian arid soil.</title>
        <authorList>
            <person name="Ding P."/>
        </authorList>
    </citation>
    <scope>NUCLEOTIDE SEQUENCE [LARGE SCALE GENOMIC DNA]</scope>
    <source>
        <strain evidence="2">TRM88002</strain>
    </source>
</reference>
<keyword evidence="2" id="KW-1185">Reference proteome</keyword>
<proteinExistence type="predicted"/>
<evidence type="ECO:0000313" key="2">
    <source>
        <dbReference type="Proteomes" id="UP001523216"/>
    </source>
</evidence>
<gene>
    <name evidence="1" type="ORF">LXN57_22160</name>
</gene>
<dbReference type="EMBL" id="JAMQOL010000030">
    <property type="protein sequence ID" value="MCM4080289.1"/>
    <property type="molecule type" value="Genomic_DNA"/>
</dbReference>
<dbReference type="Proteomes" id="UP001523216">
    <property type="component" value="Unassembled WGS sequence"/>
</dbReference>
<evidence type="ECO:0000313" key="1">
    <source>
        <dbReference type="EMBL" id="MCM4080289.1"/>
    </source>
</evidence>
<dbReference type="RefSeq" id="WP_251800086.1">
    <property type="nucleotide sequence ID" value="NZ_JAMQOL010000030.1"/>
</dbReference>
<protein>
    <submittedName>
        <fullName evidence="1">Uncharacterized protein</fullName>
    </submittedName>
</protein>
<comment type="caution">
    <text evidence="1">The sequence shown here is derived from an EMBL/GenBank/DDBJ whole genome shotgun (WGS) entry which is preliminary data.</text>
</comment>